<evidence type="ECO:0000313" key="1">
    <source>
        <dbReference type="EMBL" id="EMP39053.1"/>
    </source>
</evidence>
<reference evidence="2" key="1">
    <citation type="journal article" date="2013" name="Nat. Genet.">
        <title>The draft genomes of soft-shell turtle and green sea turtle yield insights into the development and evolution of the turtle-specific body plan.</title>
        <authorList>
            <person name="Wang Z."/>
            <person name="Pascual-Anaya J."/>
            <person name="Zadissa A."/>
            <person name="Li W."/>
            <person name="Niimura Y."/>
            <person name="Huang Z."/>
            <person name="Li C."/>
            <person name="White S."/>
            <person name="Xiong Z."/>
            <person name="Fang D."/>
            <person name="Wang B."/>
            <person name="Ming Y."/>
            <person name="Chen Y."/>
            <person name="Zheng Y."/>
            <person name="Kuraku S."/>
            <person name="Pignatelli M."/>
            <person name="Herrero J."/>
            <person name="Beal K."/>
            <person name="Nozawa M."/>
            <person name="Li Q."/>
            <person name="Wang J."/>
            <person name="Zhang H."/>
            <person name="Yu L."/>
            <person name="Shigenobu S."/>
            <person name="Wang J."/>
            <person name="Liu J."/>
            <person name="Flicek P."/>
            <person name="Searle S."/>
            <person name="Wang J."/>
            <person name="Kuratani S."/>
            <person name="Yin Y."/>
            <person name="Aken B."/>
            <person name="Zhang G."/>
            <person name="Irie N."/>
        </authorList>
    </citation>
    <scope>NUCLEOTIDE SEQUENCE [LARGE SCALE GENOMIC DNA]</scope>
</reference>
<sequence length="109" mass="12413">MIIFSSLSDVYKIYKEKVMYDYVVEKKHDIMSSLKCHSGCSILSDDKPSEWQIFDCVPASASGLQSDLVFEEIGRRIKEVGNQLVKKVNAIFQWDITKDGETAAQWSKS</sequence>
<dbReference type="STRING" id="8469.M7C3P2"/>
<dbReference type="AlphaFoldDB" id="M7C3P2"/>
<dbReference type="EMBL" id="KB517806">
    <property type="protein sequence ID" value="EMP39053.1"/>
    <property type="molecule type" value="Genomic_DNA"/>
</dbReference>
<organism evidence="1 2">
    <name type="scientific">Chelonia mydas</name>
    <name type="common">Green sea-turtle</name>
    <name type="synonym">Chelonia agassizi</name>
    <dbReference type="NCBI Taxonomy" id="8469"/>
    <lineage>
        <taxon>Eukaryota</taxon>
        <taxon>Metazoa</taxon>
        <taxon>Chordata</taxon>
        <taxon>Craniata</taxon>
        <taxon>Vertebrata</taxon>
        <taxon>Euteleostomi</taxon>
        <taxon>Archelosauria</taxon>
        <taxon>Testudinata</taxon>
        <taxon>Testudines</taxon>
        <taxon>Cryptodira</taxon>
        <taxon>Durocryptodira</taxon>
        <taxon>Americhelydia</taxon>
        <taxon>Chelonioidea</taxon>
        <taxon>Cheloniidae</taxon>
        <taxon>Chelonia</taxon>
    </lineage>
</organism>
<keyword evidence="2" id="KW-1185">Reference proteome</keyword>
<gene>
    <name evidence="1" type="ORF">UY3_03772</name>
</gene>
<evidence type="ECO:0000313" key="2">
    <source>
        <dbReference type="Proteomes" id="UP000031443"/>
    </source>
</evidence>
<dbReference type="SUPFAM" id="SSF55718">
    <property type="entry name" value="SCP-like"/>
    <property type="match status" value="1"/>
</dbReference>
<proteinExistence type="predicted"/>
<protein>
    <submittedName>
        <fullName evidence="1">Peroxisomal multifunctional enzyme type 2</fullName>
    </submittedName>
</protein>
<dbReference type="Gene3D" id="3.30.1050.10">
    <property type="entry name" value="SCP2 sterol-binding domain"/>
    <property type="match status" value="1"/>
</dbReference>
<accession>M7C3P2</accession>
<name>M7C3P2_CHEMY</name>
<dbReference type="Proteomes" id="UP000031443">
    <property type="component" value="Unassembled WGS sequence"/>
</dbReference>
<dbReference type="InterPro" id="IPR036527">
    <property type="entry name" value="SCP2_sterol-bd_dom_sf"/>
</dbReference>